<dbReference type="PANTHER" id="PTHR34388">
    <property type="entry name" value="DNA POLYMERASE III SUBUNIT DELTA"/>
    <property type="match status" value="1"/>
</dbReference>
<dbReference type="GO" id="GO:0003887">
    <property type="term" value="F:DNA-directed DNA polymerase activity"/>
    <property type="evidence" value="ECO:0007669"/>
    <property type="project" value="UniProtKB-KW"/>
</dbReference>
<dbReference type="Pfam" id="PF06144">
    <property type="entry name" value="DNA_pol3_delta"/>
    <property type="match status" value="1"/>
</dbReference>
<keyword evidence="4" id="KW-0239">DNA-directed DNA polymerase</keyword>
<dbReference type="InterPro" id="IPR027417">
    <property type="entry name" value="P-loop_NTPase"/>
</dbReference>
<accession>A0A1X9SML2</accession>
<dbReference type="RefSeq" id="WP_232045862.1">
    <property type="nucleotide sequence ID" value="NZ_CP015578.1"/>
</dbReference>
<dbReference type="Gene3D" id="1.20.272.10">
    <property type="match status" value="1"/>
</dbReference>
<evidence type="ECO:0000313" key="6">
    <source>
        <dbReference type="EMBL" id="ARQ97465.1"/>
    </source>
</evidence>
<dbReference type="InterPro" id="IPR005790">
    <property type="entry name" value="DNA_polIII_delta"/>
</dbReference>
<evidence type="ECO:0000256" key="3">
    <source>
        <dbReference type="ARBA" id="ARBA00022705"/>
    </source>
</evidence>
<feature type="domain" description="DNA polymerase III delta N-terminal" evidence="5">
    <location>
        <begin position="19"/>
        <end position="112"/>
    </location>
</feature>
<evidence type="ECO:0000256" key="2">
    <source>
        <dbReference type="ARBA" id="ARBA00022695"/>
    </source>
</evidence>
<keyword evidence="3" id="KW-0235">DNA replication</keyword>
<proteinExistence type="predicted"/>
<dbReference type="GO" id="GO:0009360">
    <property type="term" value="C:DNA polymerase III complex"/>
    <property type="evidence" value="ECO:0007669"/>
    <property type="project" value="InterPro"/>
</dbReference>
<dbReference type="Proteomes" id="UP000202031">
    <property type="component" value="Chromosome"/>
</dbReference>
<dbReference type="GO" id="GO:0003677">
    <property type="term" value="F:DNA binding"/>
    <property type="evidence" value="ECO:0007669"/>
    <property type="project" value="InterPro"/>
</dbReference>
<evidence type="ECO:0000259" key="5">
    <source>
        <dbReference type="Pfam" id="PF06144"/>
    </source>
</evidence>
<keyword evidence="2" id="KW-0548">Nucleotidyltransferase</keyword>
<protein>
    <submittedName>
        <fullName evidence="6">DNA polymerase III, delta subunit</fullName>
    </submittedName>
</protein>
<dbReference type="NCBIfam" id="TIGR01128">
    <property type="entry name" value="holA"/>
    <property type="match status" value="1"/>
</dbReference>
<reference evidence="7" key="2">
    <citation type="journal article" date="2017" name="Genome Biol. Evol.">
        <title>Comparative genomic analysis identifies a Campylobacter clade deficient in selenium metabolism.</title>
        <authorList>
            <person name="Miller W.G."/>
            <person name="Yee E."/>
            <person name="Lopes B.S."/>
            <person name="Chapman M.H."/>
            <person name="Huynh S."/>
            <person name="Bono J.L."/>
            <person name="Parker C.T."/>
            <person name="Strachan N.J.C."/>
            <person name="Forbes K.J."/>
        </authorList>
    </citation>
    <scope>NUCLEOTIDE SEQUENCE [LARGE SCALE GENOMIC DNA]</scope>
    <source>
        <strain evidence="7">NCTC 13004</strain>
    </source>
</reference>
<dbReference type="SUPFAM" id="SSF52540">
    <property type="entry name" value="P-loop containing nucleoside triphosphate hydrolases"/>
    <property type="match status" value="1"/>
</dbReference>
<dbReference type="AlphaFoldDB" id="A0A1X9SML2"/>
<gene>
    <name evidence="6" type="primary">holA</name>
    <name evidence="6" type="ORF">CLAN_0718</name>
</gene>
<dbReference type="EMBL" id="CP015578">
    <property type="protein sequence ID" value="ARQ97465.1"/>
    <property type="molecule type" value="Genomic_DNA"/>
</dbReference>
<evidence type="ECO:0000313" key="7">
    <source>
        <dbReference type="Proteomes" id="UP000202031"/>
    </source>
</evidence>
<organism evidence="6 7">
    <name type="scientific">Campylobacter lanienae NCTC 13004</name>
    <dbReference type="NCBI Taxonomy" id="1031753"/>
    <lineage>
        <taxon>Bacteria</taxon>
        <taxon>Pseudomonadati</taxon>
        <taxon>Campylobacterota</taxon>
        <taxon>Epsilonproteobacteria</taxon>
        <taxon>Campylobacterales</taxon>
        <taxon>Campylobacteraceae</taxon>
        <taxon>Campylobacter</taxon>
    </lineage>
</organism>
<dbReference type="InterPro" id="IPR010372">
    <property type="entry name" value="DNA_pol3_delta_N"/>
</dbReference>
<keyword evidence="1" id="KW-0808">Transferase</keyword>
<evidence type="ECO:0000256" key="4">
    <source>
        <dbReference type="ARBA" id="ARBA00022932"/>
    </source>
</evidence>
<dbReference type="KEGG" id="clx:CLAN_0718"/>
<dbReference type="Gene3D" id="3.40.50.300">
    <property type="entry name" value="P-loop containing nucleotide triphosphate hydrolases"/>
    <property type="match status" value="1"/>
</dbReference>
<dbReference type="GeneID" id="46921194"/>
<sequence>MYKRDFITLLNSANIPNFFLLYGAESYQVEFYAKEILNKFNKDNMLSLYYDDYDFNLAISHLSEPSLFANSNLLHIKNDKKIPTKDTKELITQCQNNPNNIFIFELHEGDEKSISDLKKHFGSNFVRFFPPSTASEVNQILSNHAKILGLNIDSQSLLYIYNLQNENLYLSASELNKLANIANKFNLEEIKERVYALNGIGFDALFDKIISKKSINSDYFEFINDSSFNEISLLNMLFRAFHRLYLIHSYIKTNGKFDPKIVLGYTPPPQILNKLESQAISIKIDQYTKIFKFLNEIEFDLKCKNNIDKECYLLSALLNLQEILSQNSKF</sequence>
<evidence type="ECO:0000256" key="1">
    <source>
        <dbReference type="ARBA" id="ARBA00022679"/>
    </source>
</evidence>
<reference evidence="7" key="1">
    <citation type="journal article" date="2017" name="Genome Biol. Evol.">
        <title>Comparative Genomic Analysis Identifies a Campylobacter Clade Deficient in Selenium Metabolism.</title>
        <authorList>
            <person name="Miller W.G."/>
            <person name="Yee E."/>
            <person name="Lopes B.S."/>
            <person name="Chapman M.H."/>
            <person name="Huynh S."/>
            <person name="Bono J.L."/>
            <person name="Parker C.T."/>
            <person name="Strachan N.J.C."/>
            <person name="Forbes K.J."/>
        </authorList>
    </citation>
    <scope>NUCLEOTIDE SEQUENCE [LARGE SCALE GENOMIC DNA]</scope>
    <source>
        <strain evidence="7">NCTC 13004</strain>
    </source>
</reference>
<dbReference type="GO" id="GO:0006261">
    <property type="term" value="P:DNA-templated DNA replication"/>
    <property type="evidence" value="ECO:0007669"/>
    <property type="project" value="TreeGrafter"/>
</dbReference>
<dbReference type="PANTHER" id="PTHR34388:SF1">
    <property type="entry name" value="DNA POLYMERASE III SUBUNIT DELTA"/>
    <property type="match status" value="1"/>
</dbReference>
<name>A0A1X9SML2_9BACT</name>